<dbReference type="InterPro" id="IPR029058">
    <property type="entry name" value="AB_hydrolase_fold"/>
</dbReference>
<evidence type="ECO:0000259" key="3">
    <source>
        <dbReference type="Pfam" id="PF20434"/>
    </source>
</evidence>
<dbReference type="InterPro" id="IPR049492">
    <property type="entry name" value="BD-FAE-like_dom"/>
</dbReference>
<evidence type="ECO:0000256" key="2">
    <source>
        <dbReference type="SAM" id="SignalP"/>
    </source>
</evidence>
<evidence type="ECO:0000313" key="5">
    <source>
        <dbReference type="Proteomes" id="UP000677082"/>
    </source>
</evidence>
<feature type="domain" description="BD-FAE-like" evidence="3">
    <location>
        <begin position="53"/>
        <end position="276"/>
    </location>
</feature>
<gene>
    <name evidence="4" type="ORF">Ato02nite_049430</name>
</gene>
<organism evidence="4 5">
    <name type="scientific">Paractinoplanes toevensis</name>
    <dbReference type="NCBI Taxonomy" id="571911"/>
    <lineage>
        <taxon>Bacteria</taxon>
        <taxon>Bacillati</taxon>
        <taxon>Actinomycetota</taxon>
        <taxon>Actinomycetes</taxon>
        <taxon>Micromonosporales</taxon>
        <taxon>Micromonosporaceae</taxon>
        <taxon>Paractinoplanes</taxon>
    </lineage>
</organism>
<dbReference type="AlphaFoldDB" id="A0A919TCQ9"/>
<comment type="caution">
    <text evidence="4">The sequence shown here is derived from an EMBL/GenBank/DDBJ whole genome shotgun (WGS) entry which is preliminary data.</text>
</comment>
<dbReference type="RefSeq" id="WP_213008985.1">
    <property type="nucleotide sequence ID" value="NZ_BOQN01000064.1"/>
</dbReference>
<protein>
    <recommendedName>
        <fullName evidence="3">BD-FAE-like domain-containing protein</fullName>
    </recommendedName>
</protein>
<dbReference type="EMBL" id="BOQN01000064">
    <property type="protein sequence ID" value="GIM93150.1"/>
    <property type="molecule type" value="Genomic_DNA"/>
</dbReference>
<keyword evidence="2" id="KW-0732">Signal</keyword>
<evidence type="ECO:0000256" key="1">
    <source>
        <dbReference type="ARBA" id="ARBA00022801"/>
    </source>
</evidence>
<dbReference type="Gene3D" id="3.40.50.1820">
    <property type="entry name" value="alpha/beta hydrolase"/>
    <property type="match status" value="1"/>
</dbReference>
<evidence type="ECO:0000313" key="4">
    <source>
        <dbReference type="EMBL" id="GIM93150.1"/>
    </source>
</evidence>
<keyword evidence="1" id="KW-0378">Hydrolase</keyword>
<accession>A0A919TCQ9</accession>
<feature type="signal peptide" evidence="2">
    <location>
        <begin position="1"/>
        <end position="19"/>
    </location>
</feature>
<proteinExistence type="predicted"/>
<dbReference type="PANTHER" id="PTHR48081">
    <property type="entry name" value="AB HYDROLASE SUPERFAMILY PROTEIN C4A8.06C"/>
    <property type="match status" value="1"/>
</dbReference>
<dbReference type="InterPro" id="IPR050300">
    <property type="entry name" value="GDXG_lipolytic_enzyme"/>
</dbReference>
<reference evidence="4 5" key="1">
    <citation type="submission" date="2021-03" db="EMBL/GenBank/DDBJ databases">
        <title>Whole genome shotgun sequence of Actinoplanes toevensis NBRC 105298.</title>
        <authorList>
            <person name="Komaki H."/>
            <person name="Tamura T."/>
        </authorList>
    </citation>
    <scope>NUCLEOTIDE SEQUENCE [LARGE SCALE GENOMIC DNA]</scope>
    <source>
        <strain evidence="4 5">NBRC 105298</strain>
    </source>
</reference>
<feature type="chain" id="PRO_5039147058" description="BD-FAE-like domain-containing protein" evidence="2">
    <location>
        <begin position="20"/>
        <end position="336"/>
    </location>
</feature>
<keyword evidence="5" id="KW-1185">Reference proteome</keyword>
<sequence>MKRRRILGLVLTMAAVMFAAEPTADAVSGPGYDLHANLAYAPASPADSQGHLLDLYIPRQPGPKRRPVLIAMGGSGWQGDNGKAYAAQLAPFFTRADYVVAGVSTRSSSQAKFPAQLYDVKAAIRWLRAHATTYGMDPRRIAVMGDSSGGWTAVMAGVTGHDKALDGNVGVTGPPSDVQAVVDLYGPTDFLRMDAHMRPGACDSFNRAFGLTECHADPRSPESALLGTPIKNKPDLVKTANPITYVSPQSPPFLIAQGEQDGLVPIDQSDRLFAALSAAGVPATYYLVPGAGHDKRIVSPSQPAAIVRHTAGASRPGTRPTLKTIRAFLHHALAHG</sequence>
<dbReference type="Pfam" id="PF20434">
    <property type="entry name" value="BD-FAE"/>
    <property type="match status" value="1"/>
</dbReference>
<dbReference type="PANTHER" id="PTHR48081:SF13">
    <property type="entry name" value="ALPHA_BETA HYDROLASE"/>
    <property type="match status" value="1"/>
</dbReference>
<dbReference type="SUPFAM" id="SSF53474">
    <property type="entry name" value="alpha/beta-Hydrolases"/>
    <property type="match status" value="1"/>
</dbReference>
<name>A0A919TCQ9_9ACTN</name>
<dbReference type="GO" id="GO:0016787">
    <property type="term" value="F:hydrolase activity"/>
    <property type="evidence" value="ECO:0007669"/>
    <property type="project" value="UniProtKB-KW"/>
</dbReference>
<dbReference type="Proteomes" id="UP000677082">
    <property type="component" value="Unassembled WGS sequence"/>
</dbReference>